<keyword evidence="3" id="KW-1185">Reference proteome</keyword>
<dbReference type="OMA" id="QHIYSEP"/>
<name>A0A1D2N4W3_ORCCI</name>
<dbReference type="AlphaFoldDB" id="A0A1D2N4W3"/>
<proteinExistence type="predicted"/>
<evidence type="ECO:0000256" key="1">
    <source>
        <dbReference type="SAM" id="MobiDB-lite"/>
    </source>
</evidence>
<comment type="caution">
    <text evidence="2">The sequence shown here is derived from an EMBL/GenBank/DDBJ whole genome shotgun (WGS) entry which is preliminary data.</text>
</comment>
<accession>A0A1D2N4W3</accession>
<feature type="region of interest" description="Disordered" evidence="1">
    <location>
        <begin position="98"/>
        <end position="117"/>
    </location>
</feature>
<feature type="compositionally biased region" description="Basic and acidic residues" evidence="1">
    <location>
        <begin position="194"/>
        <end position="203"/>
    </location>
</feature>
<feature type="region of interest" description="Disordered" evidence="1">
    <location>
        <begin position="163"/>
        <end position="222"/>
    </location>
</feature>
<evidence type="ECO:0000313" key="2">
    <source>
        <dbReference type="EMBL" id="ODN00303.1"/>
    </source>
</evidence>
<sequence length="329" mass="36956">EDWSPSHLVATESSQFLVRPVWPTTSDSPHHHPHHRSQPQSQQHLQVPAHGSSSASPVPPPLPKRPELRQRSPDLSSPPPPLPVFSRERFEGVRQKWEKLDHQYVRQRSHDSLDEGYRSREAAEADYRRQLSRESLLRSLSRSKTGSRDSLDRWVENGMRSRGVWRPVDDDPSTSLGPHSKSGGPLGHSSSRGGIDHPMRGDRNGYPSPHVGSSGSPRRIGHPVMPPECVSRIPIKNSSACNLGNCGSTPRNELRRPKEIISYRELDEQERFPGLDKDTARTTLHNSSLNLSQHIYSEPSFDNIPPPPAPNAKNGQSPKGKKFSFTFWK</sequence>
<feature type="non-terminal residue" evidence="2">
    <location>
        <position position="1"/>
    </location>
</feature>
<feature type="region of interest" description="Disordered" evidence="1">
    <location>
        <begin position="1"/>
        <end position="87"/>
    </location>
</feature>
<evidence type="ECO:0000313" key="3">
    <source>
        <dbReference type="Proteomes" id="UP000094527"/>
    </source>
</evidence>
<gene>
    <name evidence="2" type="ORF">Ocin01_06378</name>
</gene>
<feature type="region of interest" description="Disordered" evidence="1">
    <location>
        <begin position="294"/>
        <end position="329"/>
    </location>
</feature>
<reference evidence="2 3" key="1">
    <citation type="journal article" date="2016" name="Genome Biol. Evol.">
        <title>Gene Family Evolution Reflects Adaptation to Soil Environmental Stressors in the Genome of the Collembolan Orchesella cincta.</title>
        <authorList>
            <person name="Faddeeva-Vakhrusheva A."/>
            <person name="Derks M.F."/>
            <person name="Anvar S.Y."/>
            <person name="Agamennone V."/>
            <person name="Suring W."/>
            <person name="Smit S."/>
            <person name="van Straalen N.M."/>
            <person name="Roelofs D."/>
        </authorList>
    </citation>
    <scope>NUCLEOTIDE SEQUENCE [LARGE SCALE GENOMIC DNA]</scope>
    <source>
        <tissue evidence="2">Mixed pool</tissue>
    </source>
</reference>
<dbReference type="Proteomes" id="UP000094527">
    <property type="component" value="Unassembled WGS sequence"/>
</dbReference>
<dbReference type="EMBL" id="LJIJ01000216">
    <property type="protein sequence ID" value="ODN00303.1"/>
    <property type="molecule type" value="Genomic_DNA"/>
</dbReference>
<protein>
    <submittedName>
        <fullName evidence="2">Uncharacterized protein</fullName>
    </submittedName>
</protein>
<organism evidence="2 3">
    <name type="scientific">Orchesella cincta</name>
    <name type="common">Springtail</name>
    <name type="synonym">Podura cincta</name>
    <dbReference type="NCBI Taxonomy" id="48709"/>
    <lineage>
        <taxon>Eukaryota</taxon>
        <taxon>Metazoa</taxon>
        <taxon>Ecdysozoa</taxon>
        <taxon>Arthropoda</taxon>
        <taxon>Hexapoda</taxon>
        <taxon>Collembola</taxon>
        <taxon>Entomobryomorpha</taxon>
        <taxon>Entomobryoidea</taxon>
        <taxon>Orchesellidae</taxon>
        <taxon>Orchesellinae</taxon>
        <taxon>Orchesella</taxon>
    </lineage>
</organism>